<feature type="domain" description="Glycosyl transferase family 25" evidence="1">
    <location>
        <begin position="10"/>
        <end position="184"/>
    </location>
</feature>
<evidence type="ECO:0000313" key="2">
    <source>
        <dbReference type="EMBL" id="QHS94985.1"/>
    </source>
</evidence>
<evidence type="ECO:0000259" key="1">
    <source>
        <dbReference type="Pfam" id="PF01755"/>
    </source>
</evidence>
<name>A0A6C0BRC3_9ZZZZ</name>
<proteinExistence type="predicted"/>
<dbReference type="InterPro" id="IPR002654">
    <property type="entry name" value="Glyco_trans_25"/>
</dbReference>
<protein>
    <recommendedName>
        <fullName evidence="1">Glycosyl transferase family 25 domain-containing protein</fullName>
    </recommendedName>
</protein>
<dbReference type="AlphaFoldDB" id="A0A6C0BRC3"/>
<accession>A0A6C0BRC3</accession>
<sequence>MITLDKLICYYINLDIDHTRNDHCIKLLHDINFDEINRVIPIDKRSSEIGNSEKKCVRCRHTKGYGKPRGFKSLTMTTHKIFTDILNRDDNTYYFIFEDDIELTSSIKRSDFKHILKNDFLKINSNVDFVYIGLIIPNTEVENKIKPFDPNNANGYATHAYAINKTGIRELLRRIPCWHQPIDGMYRHFIRAPLLGFEHCARYGAGHRGYIFQDREAEWYDGTRIVTKDDIAENLEYENSEIKY</sequence>
<reference evidence="2" key="1">
    <citation type="journal article" date="2020" name="Nature">
        <title>Giant virus diversity and host interactions through global metagenomics.</title>
        <authorList>
            <person name="Schulz F."/>
            <person name="Roux S."/>
            <person name="Paez-Espino D."/>
            <person name="Jungbluth S."/>
            <person name="Walsh D.A."/>
            <person name="Denef V.J."/>
            <person name="McMahon K.D."/>
            <person name="Konstantinidis K.T."/>
            <person name="Eloe-Fadrosh E.A."/>
            <person name="Kyrpides N.C."/>
            <person name="Woyke T."/>
        </authorList>
    </citation>
    <scope>NUCLEOTIDE SEQUENCE</scope>
    <source>
        <strain evidence="2">GVMAG-M-3300018428-16</strain>
    </source>
</reference>
<dbReference type="Pfam" id="PF01755">
    <property type="entry name" value="Glyco_transf_25"/>
    <property type="match status" value="1"/>
</dbReference>
<dbReference type="EMBL" id="MN739236">
    <property type="protein sequence ID" value="QHS94985.1"/>
    <property type="molecule type" value="Genomic_DNA"/>
</dbReference>
<organism evidence="2">
    <name type="scientific">viral metagenome</name>
    <dbReference type="NCBI Taxonomy" id="1070528"/>
    <lineage>
        <taxon>unclassified sequences</taxon>
        <taxon>metagenomes</taxon>
        <taxon>organismal metagenomes</taxon>
    </lineage>
</organism>